<evidence type="ECO:0000313" key="2">
    <source>
        <dbReference type="Proteomes" id="UP000094714"/>
    </source>
</evidence>
<protein>
    <submittedName>
        <fullName evidence="1">Uncharacterized protein</fullName>
    </submittedName>
</protein>
<dbReference type="AlphaFoldDB" id="A0A1D7ZUJ5"/>
<dbReference type="PATRIC" id="fig|1613.112.peg.69"/>
<accession>A0A1D7ZUJ5</accession>
<proteinExistence type="predicted"/>
<gene>
    <name evidence="1" type="ORF">LACFE_CDS0062</name>
</gene>
<reference evidence="1 2" key="1">
    <citation type="submission" date="2016-09" db="EMBL/GenBank/DDBJ databases">
        <title>Genome Sequence of the Lactobacillus fermentum strain NCC2970 (CNCM I-5068).</title>
        <authorList>
            <person name="Barretto C."/>
            <person name="Ngom-Bru C."/>
            <person name="Genevaz A."/>
            <person name="Fournier C."/>
            <person name="Moine D."/>
            <person name="Kassam M."/>
            <person name="Iltis A."/>
            <person name="Sagory-Zalkind P."/>
            <person name="Faucherand G."/>
            <person name="Descombes P."/>
            <person name="Duboux S."/>
        </authorList>
    </citation>
    <scope>NUCLEOTIDE SEQUENCE [LARGE SCALE GENOMIC DNA]</scope>
    <source>
        <strain evidence="1 2">NCC2970</strain>
    </source>
</reference>
<dbReference type="Proteomes" id="UP000094714">
    <property type="component" value="Chromosome"/>
</dbReference>
<organism evidence="1 2">
    <name type="scientific">Limosilactobacillus fermentum</name>
    <name type="common">Lactobacillus fermentum</name>
    <dbReference type="NCBI Taxonomy" id="1613"/>
    <lineage>
        <taxon>Bacteria</taxon>
        <taxon>Bacillati</taxon>
        <taxon>Bacillota</taxon>
        <taxon>Bacilli</taxon>
        <taxon>Lactobacillales</taxon>
        <taxon>Lactobacillaceae</taxon>
        <taxon>Limosilactobacillus</taxon>
    </lineage>
</organism>
<sequence length="143" mass="16178">MMRLKDTITPEMKLGRPEFENTVFMLNNPVNVLNLDHFAFQGNLLPEPIDEVAYAMPAYLADDYNLFFVFAPNMRGRWSITFSQVQIENGTDVVAMSNVVPIGTGLNAVNQLSASAAIELIAYLKTLEVNHLGYFDEEIWKKM</sequence>
<dbReference type="EMBL" id="CP017151">
    <property type="protein sequence ID" value="AOR73544.1"/>
    <property type="molecule type" value="Genomic_DNA"/>
</dbReference>
<name>A0A1D7ZUJ5_LIMFE</name>
<evidence type="ECO:0000313" key="1">
    <source>
        <dbReference type="EMBL" id="AOR73544.1"/>
    </source>
</evidence>